<evidence type="ECO:0000256" key="1">
    <source>
        <dbReference type="ARBA" id="ARBA00022741"/>
    </source>
</evidence>
<dbReference type="GO" id="GO:0004467">
    <property type="term" value="F:long-chain fatty acid-CoA ligase activity"/>
    <property type="evidence" value="ECO:0007669"/>
    <property type="project" value="TreeGrafter"/>
</dbReference>
<dbReference type="EMBL" id="GIBP01001065">
    <property type="protein sequence ID" value="NDV30034.1"/>
    <property type="molecule type" value="Transcribed_RNA"/>
</dbReference>
<dbReference type="GO" id="GO:0016020">
    <property type="term" value="C:membrane"/>
    <property type="evidence" value="ECO:0007669"/>
    <property type="project" value="TreeGrafter"/>
</dbReference>
<name>A0A6B2KZ53_9EUKA</name>
<dbReference type="PANTHER" id="PTHR43272:SF33">
    <property type="entry name" value="AMP-BINDING DOMAIN-CONTAINING PROTEIN-RELATED"/>
    <property type="match status" value="1"/>
</dbReference>
<dbReference type="InterPro" id="IPR042099">
    <property type="entry name" value="ANL_N_sf"/>
</dbReference>
<dbReference type="Pfam" id="PF00501">
    <property type="entry name" value="AMP-binding"/>
    <property type="match status" value="1"/>
</dbReference>
<evidence type="ECO:0000259" key="3">
    <source>
        <dbReference type="Pfam" id="PF00501"/>
    </source>
</evidence>
<dbReference type="SUPFAM" id="SSF56801">
    <property type="entry name" value="Acetyl-CoA synthetase-like"/>
    <property type="match status" value="1"/>
</dbReference>
<feature type="domain" description="AMP-dependent synthetase/ligase" evidence="3">
    <location>
        <begin position="11"/>
        <end position="424"/>
    </location>
</feature>
<evidence type="ECO:0000256" key="2">
    <source>
        <dbReference type="ARBA" id="ARBA00022840"/>
    </source>
</evidence>
<dbReference type="GO" id="GO:0005783">
    <property type="term" value="C:endoplasmic reticulum"/>
    <property type="evidence" value="ECO:0007669"/>
    <property type="project" value="TreeGrafter"/>
</dbReference>
<dbReference type="PANTHER" id="PTHR43272">
    <property type="entry name" value="LONG-CHAIN-FATTY-ACID--COA LIGASE"/>
    <property type="match status" value="1"/>
</dbReference>
<dbReference type="PROSITE" id="PS00455">
    <property type="entry name" value="AMP_BINDING"/>
    <property type="match status" value="1"/>
</dbReference>
<proteinExistence type="predicted"/>
<accession>A0A6B2KZ53</accession>
<dbReference type="AlphaFoldDB" id="A0A6B2KZ53"/>
<evidence type="ECO:0000313" key="4">
    <source>
        <dbReference type="EMBL" id="NDV30034.1"/>
    </source>
</evidence>
<protein>
    <recommendedName>
        <fullName evidence="3">AMP-dependent synthetase/ligase domain-containing protein</fullName>
    </recommendedName>
</protein>
<dbReference type="GO" id="GO:0005524">
    <property type="term" value="F:ATP binding"/>
    <property type="evidence" value="ECO:0007669"/>
    <property type="project" value="UniProtKB-KW"/>
</dbReference>
<dbReference type="Gene3D" id="3.40.50.12780">
    <property type="entry name" value="N-terminal domain of ligase-like"/>
    <property type="match status" value="1"/>
</dbReference>
<dbReference type="InterPro" id="IPR020845">
    <property type="entry name" value="AMP-binding_CS"/>
</dbReference>
<sequence>MQEKKGEMVLGQYEWITYKEVNDKAIAIGSAIRNVFNIPPSTDDLISLAGIYSKNRKEWVFVEQACNMHSIATVALYDTLGKEYISYVINHAELKVIFVSVDNIPKLVSVLDQCPTLKFIVSFEDPAKSIEEAKLKEMNGSLEKAGVQLLSLENVEKEGLKNHQDPHPPKATQLAIVMYTSGTTGPPKGVMISHKNVISSVGSALLHIGEIKEDDVYLSYLPLAHIFERILIAGVLSCGIKIGFYSGDIRKFLDDIAKLKPSLLAGVPRVFDKIYENIMTTVESGSALTKTLFKKAVSAKEKKIEEGEDTPIWNSIVFSKIKKKVGGKLRLVISGGAPLSEATHKFVTVCFGCPVFQGYGLTETCSIGCIQHPSDVGVFGEVGVPVMCNEIRLVDVPEMNYFANGDNPKGEIWIRGHNVSLGYFKDPIKTKEDFDDEGWFHTGDVGTWTSRGTLKIIDRKKNIFKLAHGEYVSSEQLEAHYRESKYISQIWVHGISTERHLIAICSVNVENIKALAKSLEVEGDNDELCKNKKIIDAVLADTQSIAKGKTLVSFEYLRAILLVATEWNTENDLATPTMKIKRPQLKLHYEKEITQLYDQVHEWEENTKPTPDKKKDK</sequence>
<keyword evidence="2" id="KW-0067">ATP-binding</keyword>
<organism evidence="4">
    <name type="scientific">Arcella intermedia</name>
    <dbReference type="NCBI Taxonomy" id="1963864"/>
    <lineage>
        <taxon>Eukaryota</taxon>
        <taxon>Amoebozoa</taxon>
        <taxon>Tubulinea</taxon>
        <taxon>Elardia</taxon>
        <taxon>Arcellinida</taxon>
        <taxon>Sphaerothecina</taxon>
        <taxon>Arcellidae</taxon>
        <taxon>Arcella</taxon>
    </lineage>
</organism>
<reference evidence="4" key="1">
    <citation type="journal article" date="2020" name="J. Eukaryot. Microbiol.">
        <title>De novo Sequencing, Assembly and Annotation of the Transcriptome for the Free-Living Testate Amoeba Arcella intermedia.</title>
        <authorList>
            <person name="Ribeiro G.M."/>
            <person name="Porfirio-Sousa A.L."/>
            <person name="Maurer-Alcala X.X."/>
            <person name="Katz L.A."/>
            <person name="Lahr D.J.G."/>
        </authorList>
    </citation>
    <scope>NUCLEOTIDE SEQUENCE</scope>
</reference>
<dbReference type="InterPro" id="IPR000873">
    <property type="entry name" value="AMP-dep_synth/lig_dom"/>
</dbReference>
<keyword evidence="1" id="KW-0547">Nucleotide-binding</keyword>